<feature type="transmembrane region" description="Helical" evidence="1">
    <location>
        <begin position="56"/>
        <end position="75"/>
    </location>
</feature>
<keyword evidence="1" id="KW-0812">Transmembrane</keyword>
<evidence type="ECO:0000313" key="4">
    <source>
        <dbReference type="EMBL" id="QOS26824.1"/>
    </source>
</evidence>
<dbReference type="SUPFAM" id="SSF53756">
    <property type="entry name" value="UDP-Glycosyltransferase/glycogen phosphorylase"/>
    <property type="match status" value="1"/>
</dbReference>
<accession>A0A7M1VX81</accession>
<evidence type="ECO:0000313" key="3">
    <source>
        <dbReference type="EMBL" id="QOS20128.1"/>
    </source>
</evidence>
<organism evidence="2">
    <name type="scientific">Vibrio parahaemolyticus</name>
    <dbReference type="NCBI Taxonomy" id="670"/>
    <lineage>
        <taxon>Bacteria</taxon>
        <taxon>Pseudomonadati</taxon>
        <taxon>Pseudomonadota</taxon>
        <taxon>Gammaproteobacteria</taxon>
        <taxon>Vibrionales</taxon>
        <taxon>Vibrionaceae</taxon>
        <taxon>Vibrio</taxon>
    </lineage>
</organism>
<evidence type="ECO:0000313" key="5">
    <source>
        <dbReference type="EMBL" id="QOS27250.1"/>
    </source>
</evidence>
<evidence type="ECO:0008006" key="6">
    <source>
        <dbReference type="Google" id="ProtNLM"/>
    </source>
</evidence>
<dbReference type="EMBL" id="MT898151">
    <property type="protein sequence ID" value="QOS20128.1"/>
    <property type="molecule type" value="Genomic_DNA"/>
</dbReference>
<keyword evidence="1" id="KW-1133">Transmembrane helix</keyword>
<dbReference type="Gene3D" id="3.40.50.2000">
    <property type="entry name" value="Glycogen Phosphorylase B"/>
    <property type="match status" value="2"/>
</dbReference>
<dbReference type="RefSeq" id="WP_140091627.1">
    <property type="nucleotide sequence ID" value="NZ_JAZGSL010000005.1"/>
</dbReference>
<dbReference type="AlphaFoldDB" id="A0A7M1VX81"/>
<name>A0A7M1VX81_VIBPH</name>
<dbReference type="EMBL" id="MT898142">
    <property type="protein sequence ID" value="QOS19810.1"/>
    <property type="molecule type" value="Genomic_DNA"/>
</dbReference>
<evidence type="ECO:0000313" key="2">
    <source>
        <dbReference type="EMBL" id="QOS19810.1"/>
    </source>
</evidence>
<protein>
    <recommendedName>
        <fullName evidence="6">Glycosyltransferase</fullName>
    </recommendedName>
</protein>
<gene>
    <name evidence="4" type="ORF">VP231_00036</name>
    <name evidence="2" type="ORF">VP353_00036</name>
    <name evidence="3" type="ORF">VP42_00036</name>
    <name evidence="5" type="ORF">VP43_00036</name>
</gene>
<evidence type="ECO:0000256" key="1">
    <source>
        <dbReference type="SAM" id="Phobius"/>
    </source>
</evidence>
<keyword evidence="1" id="KW-0472">Membrane</keyword>
<sequence length="368" mass="42480">MNIFYVLSRKDFFELGKNGRVAHAAGIVDGLVENNASVTVFSSVSARKYCSEKASFYNLSGVGAFWYLDLIVSLLKSKKHADFIVVRYSTLMGWFYCLILNVFAKKKWGFELNGLGYHQLNGKRSNLTNILRYFERFVISKTPFINCVSENIKNEISNINDSVYVLPNAGYEVEKQDYIDNDYSDIDKLKIIYLGMFHDYYDFDPLVKSISERNDVSLYLYGSGKQYDYLKNESLSVDNIHLMGRYDLEDIVKSGKLDGRTALVLPYKEGTVADYGSPTKLFEYLSLALPIMSTKVSQPYDILMDIEKTIPNTVFFYDSSNINEILDAVVHTDLRVDREKLKNKYMNEHTWKSRCSDYLKMIRKHLSK</sequence>
<dbReference type="Pfam" id="PF13692">
    <property type="entry name" value="Glyco_trans_1_4"/>
    <property type="match status" value="1"/>
</dbReference>
<dbReference type="EMBL" id="MT898343">
    <property type="protein sequence ID" value="QOS27250.1"/>
    <property type="molecule type" value="Genomic_DNA"/>
</dbReference>
<proteinExistence type="predicted"/>
<reference evidence="2" key="1">
    <citation type="submission" date="2020-08" db="EMBL/GenBank/DDBJ databases">
        <title>Genetic structure, function and evolution of capsule biosynthesis loci in Vibrio parahaemolyticus.</title>
        <authorList>
            <person name="Li L."/>
            <person name="Bian S."/>
        </authorList>
    </citation>
    <scope>NUCLEOTIDE SEQUENCE</scope>
    <source>
        <strain evidence="4">VP231</strain>
        <strain evidence="2">VP353</strain>
        <strain evidence="3">VP42</strain>
        <strain evidence="5">VP43</strain>
    </source>
</reference>
<dbReference type="EMBL" id="MT898332">
    <property type="protein sequence ID" value="QOS26824.1"/>
    <property type="molecule type" value="Genomic_DNA"/>
</dbReference>
<feature type="transmembrane region" description="Helical" evidence="1">
    <location>
        <begin position="81"/>
        <end position="103"/>
    </location>
</feature>